<evidence type="ECO:0000313" key="2">
    <source>
        <dbReference type="EMBL" id="ODA29064.1"/>
    </source>
</evidence>
<feature type="transmembrane region" description="Helical" evidence="1">
    <location>
        <begin position="12"/>
        <end position="30"/>
    </location>
</feature>
<evidence type="ECO:0000256" key="1">
    <source>
        <dbReference type="SAM" id="Phobius"/>
    </source>
</evidence>
<proteinExistence type="predicted"/>
<dbReference type="EMBL" id="LYBM01000079">
    <property type="protein sequence ID" value="ODA29064.1"/>
    <property type="molecule type" value="Genomic_DNA"/>
</dbReference>
<evidence type="ECO:0000313" key="3">
    <source>
        <dbReference type="Proteomes" id="UP000094936"/>
    </source>
</evidence>
<dbReference type="AlphaFoldDB" id="A0A1C3E767"/>
<dbReference type="RefSeq" id="WP_068905630.1">
    <property type="nucleotide sequence ID" value="NZ_JBHUIF010000031.1"/>
</dbReference>
<protein>
    <submittedName>
        <fullName evidence="2">Uncharacterized protein</fullName>
    </submittedName>
</protein>
<name>A0A1C3E767_9GAMM</name>
<gene>
    <name evidence="2" type="ORF">A8L45_22715</name>
</gene>
<dbReference type="OrthoDB" id="5814101at2"/>
<keyword evidence="3" id="KW-1185">Reference proteome</keyword>
<comment type="caution">
    <text evidence="2">The sequence shown here is derived from an EMBL/GenBank/DDBJ whole genome shotgun (WGS) entry which is preliminary data.</text>
</comment>
<keyword evidence="1" id="KW-1133">Transmembrane helix</keyword>
<dbReference type="Proteomes" id="UP000094936">
    <property type="component" value="Unassembled WGS sequence"/>
</dbReference>
<keyword evidence="1" id="KW-0472">Membrane</keyword>
<dbReference type="STRING" id="1080227.A8L45_22715"/>
<keyword evidence="1" id="KW-0812">Transmembrane</keyword>
<accession>A0A1C3E767</accession>
<organism evidence="2 3">
    <name type="scientific">Veronia pacifica</name>
    <dbReference type="NCBI Taxonomy" id="1080227"/>
    <lineage>
        <taxon>Bacteria</taxon>
        <taxon>Pseudomonadati</taxon>
        <taxon>Pseudomonadota</taxon>
        <taxon>Gammaproteobacteria</taxon>
        <taxon>Vibrionales</taxon>
        <taxon>Vibrionaceae</taxon>
        <taxon>Veronia</taxon>
    </lineage>
</organism>
<reference evidence="2 3" key="1">
    <citation type="submission" date="2016-05" db="EMBL/GenBank/DDBJ databases">
        <title>Genomic Taxonomy of the Vibrionaceae.</title>
        <authorList>
            <person name="Gomez-Gil B."/>
            <person name="Enciso-Ibarra J."/>
        </authorList>
    </citation>
    <scope>NUCLEOTIDE SEQUENCE [LARGE SCALE GENOMIC DNA]</scope>
    <source>
        <strain evidence="2 3">CAIM 1920</strain>
    </source>
</reference>
<sequence>MNKFKQHGLGTLMVVSGIAVIIAAFSAVVAKSGFSEVKRTQAIVISAREGGVAKAGLQCAAALIQNDNLNPNDENFIDSLDSCKETVGVSYQINDSEPWVLTSTFKNASFKLLMAASGGGGAATFKTTGDVTFEGAFSWVPARLEFEKTVHPFDYYKCSSIIAGGDVTIGGGFQSGLQRAASSLDKCISGYTTTVVTEMTNNFGADIQHGVDINKLNFFQETFNKDASKWQKVRESFDEKFSSLGDKCGQTLNDLMTSGEYKDKSEIRIWIDGDCQLDGLKKEGHPPNLNALIVIKDGALGSHGAIGGVNASFYLFDHRENSDDKGFNYGSSWLDKNGNCKEGPLEQVCTAKIDTISNEDWKRMPFLFVGSFDTNGFFIVDVEGSYSHIFAGFAPKYDDAFTGDNPNGGVPKIVKGSFHDF</sequence>